<organism evidence="1 2">
    <name type="scientific">Sedimentitalea nanhaiensis</name>
    <dbReference type="NCBI Taxonomy" id="999627"/>
    <lineage>
        <taxon>Bacteria</taxon>
        <taxon>Pseudomonadati</taxon>
        <taxon>Pseudomonadota</taxon>
        <taxon>Alphaproteobacteria</taxon>
        <taxon>Rhodobacterales</taxon>
        <taxon>Paracoccaceae</taxon>
        <taxon>Sedimentitalea</taxon>
    </lineage>
</organism>
<reference evidence="1 2" key="1">
    <citation type="submission" date="2016-10" db="EMBL/GenBank/DDBJ databases">
        <authorList>
            <person name="de Groot N.N."/>
        </authorList>
    </citation>
    <scope>NUCLEOTIDE SEQUENCE [LARGE SCALE GENOMIC DNA]</scope>
    <source>
        <strain evidence="1 2">CGMCC 1.10959</strain>
    </source>
</reference>
<evidence type="ECO:0000313" key="1">
    <source>
        <dbReference type="EMBL" id="SFU00824.1"/>
    </source>
</evidence>
<name>A0A1I7CN57_9RHOB</name>
<dbReference type="GO" id="GO:0005829">
    <property type="term" value="C:cytosol"/>
    <property type="evidence" value="ECO:0007669"/>
    <property type="project" value="TreeGrafter"/>
</dbReference>
<dbReference type="InterPro" id="IPR023198">
    <property type="entry name" value="PGP-like_dom2"/>
</dbReference>
<dbReference type="Gene3D" id="3.40.50.1000">
    <property type="entry name" value="HAD superfamily/HAD-like"/>
    <property type="match status" value="1"/>
</dbReference>
<dbReference type="eggNOG" id="COG0546">
    <property type="taxonomic scope" value="Bacteria"/>
</dbReference>
<dbReference type="GO" id="GO:0006281">
    <property type="term" value="P:DNA repair"/>
    <property type="evidence" value="ECO:0007669"/>
    <property type="project" value="TreeGrafter"/>
</dbReference>
<dbReference type="InterPro" id="IPR050155">
    <property type="entry name" value="HAD-like_hydrolase_sf"/>
</dbReference>
<proteinExistence type="predicted"/>
<protein>
    <submittedName>
        <fullName evidence="1">Phosphoglycolate phosphatase</fullName>
    </submittedName>
</protein>
<keyword evidence="2" id="KW-1185">Reference proteome</keyword>
<dbReference type="Proteomes" id="UP000182466">
    <property type="component" value="Unassembled WGS sequence"/>
</dbReference>
<dbReference type="PANTHER" id="PTHR43434:SF24">
    <property type="entry name" value="HYDROLASE-RELATED"/>
    <property type="match status" value="1"/>
</dbReference>
<gene>
    <name evidence="1" type="ORF">SAMN05216236_11816</name>
</gene>
<dbReference type="InterPro" id="IPR006439">
    <property type="entry name" value="HAD-SF_hydro_IA"/>
</dbReference>
<evidence type="ECO:0000313" key="2">
    <source>
        <dbReference type="Proteomes" id="UP000182466"/>
    </source>
</evidence>
<accession>A0A1I7CN57</accession>
<dbReference type="InterPro" id="IPR041492">
    <property type="entry name" value="HAD_2"/>
</dbReference>
<dbReference type="NCBIfam" id="TIGR01509">
    <property type="entry name" value="HAD-SF-IA-v3"/>
    <property type="match status" value="1"/>
</dbReference>
<dbReference type="PANTHER" id="PTHR43434">
    <property type="entry name" value="PHOSPHOGLYCOLATE PHOSPHATASE"/>
    <property type="match status" value="1"/>
</dbReference>
<dbReference type="Pfam" id="PF13419">
    <property type="entry name" value="HAD_2"/>
    <property type="match status" value="1"/>
</dbReference>
<dbReference type="SFLD" id="SFLDG01129">
    <property type="entry name" value="C1.5:_HAD__Beta-PGM__Phosphata"/>
    <property type="match status" value="1"/>
</dbReference>
<dbReference type="STRING" id="999627.SAMN05216236_11816"/>
<dbReference type="AlphaFoldDB" id="A0A1I7CN57"/>
<sequence length="227" mass="23580">MSAPPCLILFDVDGTLVDSQGAIVAAMTAAFAGLGLDVPARAAILSIVGLSLDHAMARLAPDLPRTRQAELVAGYKHAYNAQGQADGAARGSPLYPGALQMLEQLNAAPGTLLGVATGKSQRGLRALLAAHGLERMFVTTQVADHHPSKPHPSMILTAMAETGVAPEQTVMIGDTSYDMDMARAANVAGIGVSWGYHGRAQLSAARQVIDGFDALPACLNEIWKTTA</sequence>
<dbReference type="NCBIfam" id="TIGR01549">
    <property type="entry name" value="HAD-SF-IA-v1"/>
    <property type="match status" value="1"/>
</dbReference>
<dbReference type="GO" id="GO:0008967">
    <property type="term" value="F:phosphoglycolate phosphatase activity"/>
    <property type="evidence" value="ECO:0007669"/>
    <property type="project" value="TreeGrafter"/>
</dbReference>
<dbReference type="InterPro" id="IPR036412">
    <property type="entry name" value="HAD-like_sf"/>
</dbReference>
<dbReference type="EMBL" id="FPAW01000018">
    <property type="protein sequence ID" value="SFU00824.1"/>
    <property type="molecule type" value="Genomic_DNA"/>
</dbReference>
<dbReference type="OrthoDB" id="9793014at2"/>
<dbReference type="SUPFAM" id="SSF56784">
    <property type="entry name" value="HAD-like"/>
    <property type="match status" value="1"/>
</dbReference>
<dbReference type="SFLD" id="SFLDS00003">
    <property type="entry name" value="Haloacid_Dehalogenase"/>
    <property type="match status" value="1"/>
</dbReference>
<dbReference type="Gene3D" id="1.10.150.240">
    <property type="entry name" value="Putative phosphatase, domain 2"/>
    <property type="match status" value="1"/>
</dbReference>
<dbReference type="InterPro" id="IPR023214">
    <property type="entry name" value="HAD_sf"/>
</dbReference>
<dbReference type="RefSeq" id="WP_027263355.1">
    <property type="nucleotide sequence ID" value="NZ_FPAW01000018.1"/>
</dbReference>